<feature type="domain" description="TRAM" evidence="9">
    <location>
        <begin position="409"/>
        <end position="467"/>
    </location>
</feature>
<dbReference type="GO" id="GO:0046872">
    <property type="term" value="F:metal ion binding"/>
    <property type="evidence" value="ECO:0007669"/>
    <property type="project" value="UniProtKB-KW"/>
</dbReference>
<dbReference type="InterPro" id="IPR005840">
    <property type="entry name" value="Ribosomal_uS12_MeSTrfase_RimO"/>
</dbReference>
<keyword evidence="12" id="KW-0689">Ribosomal protein</keyword>
<name>A0A858RET3_9BACT</name>
<dbReference type="PROSITE" id="PS01278">
    <property type="entry name" value="MTTASE_RADICAL"/>
    <property type="match status" value="1"/>
</dbReference>
<dbReference type="InterPro" id="IPR038135">
    <property type="entry name" value="Methylthiotransferase_N_sf"/>
</dbReference>
<feature type="binding site" evidence="8">
    <location>
        <position position="12"/>
    </location>
    <ligand>
        <name>[4Fe-4S] cluster</name>
        <dbReference type="ChEBI" id="CHEBI:49883"/>
        <label>1</label>
    </ligand>
</feature>
<dbReference type="EMBL" id="CP051774">
    <property type="protein sequence ID" value="QJE95347.1"/>
    <property type="molecule type" value="Genomic_DNA"/>
</dbReference>
<dbReference type="PANTHER" id="PTHR43837:SF1">
    <property type="entry name" value="RIBOSOMAL PROTEIN US12 METHYLTHIOTRANSFERASE RIMO"/>
    <property type="match status" value="1"/>
</dbReference>
<evidence type="ECO:0000256" key="5">
    <source>
        <dbReference type="ARBA" id="ARBA00022723"/>
    </source>
</evidence>
<dbReference type="GO" id="GO:0005829">
    <property type="term" value="C:cytosol"/>
    <property type="evidence" value="ECO:0007669"/>
    <property type="project" value="TreeGrafter"/>
</dbReference>
<evidence type="ECO:0000256" key="2">
    <source>
        <dbReference type="ARBA" id="ARBA00022490"/>
    </source>
</evidence>
<dbReference type="FunFam" id="3.80.30.20:FF:000001">
    <property type="entry name" value="tRNA-2-methylthio-N(6)-dimethylallyladenosine synthase 2"/>
    <property type="match status" value="1"/>
</dbReference>
<evidence type="ECO:0000313" key="13">
    <source>
        <dbReference type="Proteomes" id="UP000501812"/>
    </source>
</evidence>
<dbReference type="NCBIfam" id="TIGR01125">
    <property type="entry name" value="30S ribosomal protein S12 methylthiotransferase RimO"/>
    <property type="match status" value="1"/>
</dbReference>
<evidence type="ECO:0000256" key="4">
    <source>
        <dbReference type="ARBA" id="ARBA00022691"/>
    </source>
</evidence>
<keyword evidence="3 8" id="KW-0808">Transferase</keyword>
<dbReference type="InterPro" id="IPR058240">
    <property type="entry name" value="rSAM_sf"/>
</dbReference>
<dbReference type="PROSITE" id="PS50926">
    <property type="entry name" value="TRAM"/>
    <property type="match status" value="1"/>
</dbReference>
<dbReference type="InterPro" id="IPR007197">
    <property type="entry name" value="rSAM"/>
</dbReference>
<feature type="binding site" evidence="8">
    <location>
        <position position="180"/>
    </location>
    <ligand>
        <name>[4Fe-4S] cluster</name>
        <dbReference type="ChEBI" id="CHEBI:49883"/>
        <label>2</label>
        <note>4Fe-4S-S-AdoMet</note>
    </ligand>
</feature>
<gene>
    <name evidence="8 12" type="primary">rimO</name>
    <name evidence="12" type="ORF">HHL09_05990</name>
</gene>
<dbReference type="Proteomes" id="UP000501812">
    <property type="component" value="Chromosome"/>
</dbReference>
<dbReference type="PROSITE" id="PS51449">
    <property type="entry name" value="MTTASE_N"/>
    <property type="match status" value="1"/>
</dbReference>
<protein>
    <recommendedName>
        <fullName evidence="8">Ribosomal protein uS12 methylthiotransferase RimO</fullName>
        <shortName evidence="8">uS12 MTTase</shortName>
        <shortName evidence="8">uS12 methylthiotransferase</shortName>
        <ecNumber evidence="8">2.8.4.4</ecNumber>
    </recommendedName>
    <alternativeName>
        <fullName evidence="8">Ribosomal protein uS12 (aspartate-C(3))-methylthiotransferase</fullName>
    </alternativeName>
    <alternativeName>
        <fullName evidence="8">Ribosome maturation factor RimO</fullName>
    </alternativeName>
</protein>
<reference evidence="12 13" key="1">
    <citation type="submission" date="2020-04" db="EMBL/GenBank/DDBJ databases">
        <title>Luteolibacter sp. G-1-1-1 isolated from soil.</title>
        <authorList>
            <person name="Dahal R.H."/>
        </authorList>
    </citation>
    <scope>NUCLEOTIDE SEQUENCE [LARGE SCALE GENOMIC DNA]</scope>
    <source>
        <strain evidence="12 13">G-1-1-1</strain>
    </source>
</reference>
<dbReference type="Gene3D" id="3.40.50.12160">
    <property type="entry name" value="Methylthiotransferase, N-terminal domain"/>
    <property type="match status" value="1"/>
</dbReference>
<dbReference type="GO" id="GO:0051539">
    <property type="term" value="F:4 iron, 4 sulfur cluster binding"/>
    <property type="evidence" value="ECO:0007669"/>
    <property type="project" value="UniProtKB-UniRule"/>
</dbReference>
<keyword evidence="6 8" id="KW-0408">Iron</keyword>
<dbReference type="SUPFAM" id="SSF102114">
    <property type="entry name" value="Radical SAM enzymes"/>
    <property type="match status" value="1"/>
</dbReference>
<dbReference type="SFLD" id="SFLDF00274">
    <property type="entry name" value="ribosomal_protein_S12_methylth"/>
    <property type="match status" value="1"/>
</dbReference>
<dbReference type="HAMAP" id="MF_01865">
    <property type="entry name" value="MTTase_RimO"/>
    <property type="match status" value="1"/>
</dbReference>
<dbReference type="InterPro" id="IPR005839">
    <property type="entry name" value="Methylthiotransferase"/>
</dbReference>
<keyword evidence="12" id="KW-0687">Ribonucleoprotein</keyword>
<dbReference type="AlphaFoldDB" id="A0A858RET3"/>
<evidence type="ECO:0000256" key="1">
    <source>
        <dbReference type="ARBA" id="ARBA00022485"/>
    </source>
</evidence>
<dbReference type="EC" id="2.8.4.4" evidence="8"/>
<keyword evidence="5 8" id="KW-0479">Metal-binding</keyword>
<feature type="domain" description="Radical SAM core" evidence="11">
    <location>
        <begin position="162"/>
        <end position="406"/>
    </location>
</feature>
<feature type="domain" description="MTTase N-terminal" evidence="10">
    <location>
        <begin position="3"/>
        <end position="122"/>
    </location>
</feature>
<dbReference type="SFLD" id="SFLDG01082">
    <property type="entry name" value="B12-binding_domain_containing"/>
    <property type="match status" value="1"/>
</dbReference>
<keyword evidence="7 8" id="KW-0411">Iron-sulfur</keyword>
<dbReference type="KEGG" id="luo:HHL09_05990"/>
<accession>A0A858RET3</accession>
<dbReference type="PROSITE" id="PS51918">
    <property type="entry name" value="RADICAL_SAM"/>
    <property type="match status" value="1"/>
</dbReference>
<dbReference type="InterPro" id="IPR006638">
    <property type="entry name" value="Elp3/MiaA/NifB-like_rSAM"/>
</dbReference>
<comment type="subcellular location">
    <subcellularLocation>
        <location evidence="8">Cytoplasm</location>
    </subcellularLocation>
</comment>
<dbReference type="Pfam" id="PF18693">
    <property type="entry name" value="TRAM_2"/>
    <property type="match status" value="1"/>
</dbReference>
<evidence type="ECO:0000259" key="9">
    <source>
        <dbReference type="PROSITE" id="PS50926"/>
    </source>
</evidence>
<keyword evidence="1 8" id="KW-0004">4Fe-4S</keyword>
<dbReference type="InterPro" id="IPR023404">
    <property type="entry name" value="rSAM_horseshoe"/>
</dbReference>
<comment type="catalytic activity">
    <reaction evidence="8">
        <text>L-aspartate(89)-[ribosomal protein uS12]-hydrogen + (sulfur carrier)-SH + AH2 + 2 S-adenosyl-L-methionine = 3-methylsulfanyl-L-aspartate(89)-[ribosomal protein uS12]-hydrogen + (sulfur carrier)-H + 5'-deoxyadenosine + L-methionine + A + S-adenosyl-L-homocysteine + 2 H(+)</text>
        <dbReference type="Rhea" id="RHEA:37087"/>
        <dbReference type="Rhea" id="RHEA-COMP:10460"/>
        <dbReference type="Rhea" id="RHEA-COMP:10461"/>
        <dbReference type="Rhea" id="RHEA-COMP:14737"/>
        <dbReference type="Rhea" id="RHEA-COMP:14739"/>
        <dbReference type="ChEBI" id="CHEBI:13193"/>
        <dbReference type="ChEBI" id="CHEBI:15378"/>
        <dbReference type="ChEBI" id="CHEBI:17319"/>
        <dbReference type="ChEBI" id="CHEBI:17499"/>
        <dbReference type="ChEBI" id="CHEBI:29917"/>
        <dbReference type="ChEBI" id="CHEBI:29961"/>
        <dbReference type="ChEBI" id="CHEBI:57844"/>
        <dbReference type="ChEBI" id="CHEBI:57856"/>
        <dbReference type="ChEBI" id="CHEBI:59789"/>
        <dbReference type="ChEBI" id="CHEBI:64428"/>
        <dbReference type="ChEBI" id="CHEBI:73599"/>
        <dbReference type="EC" id="2.8.4.4"/>
    </reaction>
</comment>
<feature type="binding site" evidence="8">
    <location>
        <position position="176"/>
    </location>
    <ligand>
        <name>[4Fe-4S] cluster</name>
        <dbReference type="ChEBI" id="CHEBI:49883"/>
        <label>2</label>
        <note>4Fe-4S-S-AdoMet</note>
    </ligand>
</feature>
<dbReference type="GO" id="GO:0006400">
    <property type="term" value="P:tRNA modification"/>
    <property type="evidence" value="ECO:0007669"/>
    <property type="project" value="InterPro"/>
</dbReference>
<evidence type="ECO:0000259" key="10">
    <source>
        <dbReference type="PROSITE" id="PS51449"/>
    </source>
</evidence>
<dbReference type="NCBIfam" id="TIGR00089">
    <property type="entry name" value="MiaB/RimO family radical SAM methylthiotransferase"/>
    <property type="match status" value="1"/>
</dbReference>
<comment type="cofactor">
    <cofactor evidence="8">
        <name>[4Fe-4S] cluster</name>
        <dbReference type="ChEBI" id="CHEBI:49883"/>
    </cofactor>
    <text evidence="8">Binds 2 [4Fe-4S] clusters. One cluster is coordinated with 3 cysteines and an exchangeable S-adenosyl-L-methionine.</text>
</comment>
<feature type="binding site" evidence="8">
    <location>
        <position position="183"/>
    </location>
    <ligand>
        <name>[4Fe-4S] cluster</name>
        <dbReference type="ChEBI" id="CHEBI:49883"/>
        <label>2</label>
        <note>4Fe-4S-S-AdoMet</note>
    </ligand>
</feature>
<evidence type="ECO:0000256" key="7">
    <source>
        <dbReference type="ARBA" id="ARBA00023014"/>
    </source>
</evidence>
<evidence type="ECO:0000256" key="6">
    <source>
        <dbReference type="ARBA" id="ARBA00023004"/>
    </source>
</evidence>
<comment type="similarity">
    <text evidence="8">Belongs to the methylthiotransferase family. RimO subfamily.</text>
</comment>
<evidence type="ECO:0000259" key="11">
    <source>
        <dbReference type="PROSITE" id="PS51918"/>
    </source>
</evidence>
<dbReference type="GO" id="GO:0005840">
    <property type="term" value="C:ribosome"/>
    <property type="evidence" value="ECO:0007669"/>
    <property type="project" value="UniProtKB-KW"/>
</dbReference>
<dbReference type="Pfam" id="PF00919">
    <property type="entry name" value="UPF0004"/>
    <property type="match status" value="1"/>
</dbReference>
<dbReference type="InterPro" id="IPR020612">
    <property type="entry name" value="Methylthiotransferase_CS"/>
</dbReference>
<dbReference type="SMART" id="SM00729">
    <property type="entry name" value="Elp3"/>
    <property type="match status" value="1"/>
</dbReference>
<dbReference type="CDD" id="cd01335">
    <property type="entry name" value="Radical_SAM"/>
    <property type="match status" value="1"/>
</dbReference>
<dbReference type="PANTHER" id="PTHR43837">
    <property type="entry name" value="RIBOSOMAL PROTEIN S12 METHYLTHIOTRANSFERASE RIMO"/>
    <property type="match status" value="1"/>
</dbReference>
<dbReference type="GO" id="GO:0103039">
    <property type="term" value="F:protein methylthiotransferase activity"/>
    <property type="evidence" value="ECO:0007669"/>
    <property type="project" value="UniProtKB-EC"/>
</dbReference>
<dbReference type="Gene3D" id="2.40.50.140">
    <property type="entry name" value="Nucleic acid-binding proteins"/>
    <property type="match status" value="1"/>
</dbReference>
<proteinExistence type="inferred from homology"/>
<dbReference type="InterPro" id="IPR002792">
    <property type="entry name" value="TRAM_dom"/>
</dbReference>
<comment type="function">
    <text evidence="8">Catalyzes the methylthiolation of an aspartic acid residue of ribosomal protein uS12.</text>
</comment>
<dbReference type="SFLD" id="SFLDG01061">
    <property type="entry name" value="methylthiotransferase"/>
    <property type="match status" value="1"/>
</dbReference>
<keyword evidence="2 8" id="KW-0963">Cytoplasm</keyword>
<organism evidence="12 13">
    <name type="scientific">Luteolibacter luteus</name>
    <dbReference type="NCBI Taxonomy" id="2728835"/>
    <lineage>
        <taxon>Bacteria</taxon>
        <taxon>Pseudomonadati</taxon>
        <taxon>Verrucomicrobiota</taxon>
        <taxon>Verrucomicrobiia</taxon>
        <taxon>Verrucomicrobiales</taxon>
        <taxon>Verrucomicrobiaceae</taxon>
        <taxon>Luteolibacter</taxon>
    </lineage>
</organism>
<dbReference type="Pfam" id="PF04055">
    <property type="entry name" value="Radical_SAM"/>
    <property type="match status" value="1"/>
</dbReference>
<feature type="binding site" evidence="8">
    <location>
        <position position="48"/>
    </location>
    <ligand>
        <name>[4Fe-4S] cluster</name>
        <dbReference type="ChEBI" id="CHEBI:49883"/>
        <label>1</label>
    </ligand>
</feature>
<keyword evidence="13" id="KW-1185">Reference proteome</keyword>
<evidence type="ECO:0000256" key="3">
    <source>
        <dbReference type="ARBA" id="ARBA00022679"/>
    </source>
</evidence>
<evidence type="ECO:0000313" key="12">
    <source>
        <dbReference type="EMBL" id="QJE95347.1"/>
    </source>
</evidence>
<dbReference type="SFLD" id="SFLDS00029">
    <property type="entry name" value="Radical_SAM"/>
    <property type="match status" value="1"/>
</dbReference>
<dbReference type="RefSeq" id="WP_169453661.1">
    <property type="nucleotide sequence ID" value="NZ_CP051774.1"/>
</dbReference>
<dbReference type="InterPro" id="IPR013848">
    <property type="entry name" value="Methylthiotransferase_N"/>
</dbReference>
<dbReference type="InterPro" id="IPR012340">
    <property type="entry name" value="NA-bd_OB-fold"/>
</dbReference>
<sequence length="467" mass="52333">MSTTVGLISLGCAKNLIDSEVMMGHLAEAGMALTTEAELADVLIVNTCSFIDMAKQESIDAVFGAVNARTEDPDRARQKIIVAGCLSQRFAKDLPGIMPEVDAFIGLDQITKVAPIIENLLGKKNAEEVAKTEGPAATDDPRDYVTLKPKYVPDYTTPRFRLTPEHFAYVKIAEGCNHTCTFCIIPKIRGMHRSRTQESVVKEVEALVKSGVKEINLISQDTTYFGMDQWEGERPKPNSPVNSSRGESLSTLLREINKIEGDFWVRLLYTHPAHWSDELIQTIAECDKVAKYVDIPLQHISDRMLTAMKRVTSGDYIRDLLRRMRAGIPGLGIRTTFIVGFPGETEEDFEELLEFIREFRFERAGVFQYSKEEGTRAYKMDGQLHHMTRKSRWSRAMAELQKVAGEVNQEQVGKKVRVLVEESGVGRTEWDAPEIDGSVHVDKGIPVGEFADVTISDWRGYDLVAAR</sequence>
<feature type="binding site" evidence="8">
    <location>
        <position position="85"/>
    </location>
    <ligand>
        <name>[4Fe-4S] cluster</name>
        <dbReference type="ChEBI" id="CHEBI:49883"/>
        <label>1</label>
    </ligand>
</feature>
<evidence type="ECO:0000256" key="8">
    <source>
        <dbReference type="HAMAP-Rule" id="MF_01865"/>
    </source>
</evidence>
<dbReference type="Gene3D" id="3.80.30.20">
    <property type="entry name" value="tm_1862 like domain"/>
    <property type="match status" value="1"/>
</dbReference>
<dbReference type="GO" id="GO:0035599">
    <property type="term" value="F:aspartic acid methylthiotransferase activity"/>
    <property type="evidence" value="ECO:0007669"/>
    <property type="project" value="TreeGrafter"/>
</dbReference>
<keyword evidence="4 8" id="KW-0949">S-adenosyl-L-methionine</keyword>